<organism evidence="5 6">
    <name type="scientific">Candidatus Amphirhobacter heronislandensis</name>
    <dbReference type="NCBI Taxonomy" id="1732024"/>
    <lineage>
        <taxon>Bacteria</taxon>
        <taxon>Pseudomonadati</taxon>
        <taxon>Pseudomonadota</taxon>
        <taxon>Gammaproteobacteria</taxon>
        <taxon>Candidatus Tethybacterales</taxon>
        <taxon>Candidatus Tethybacteraceae</taxon>
        <taxon>Candidatus Amphirhobacter</taxon>
    </lineage>
</organism>
<reference evidence="5" key="1">
    <citation type="submission" date="2020-10" db="EMBL/GenBank/DDBJ databases">
        <title>An improved Amphimedon queenslandica hologenome assembly reveals how three proteobacterial symbionts can extend the metabolic phenotypic of their marine sponge host.</title>
        <authorList>
            <person name="Degnan B."/>
            <person name="Degnan S."/>
            <person name="Xiang X."/>
        </authorList>
    </citation>
    <scope>NUCLEOTIDE SEQUENCE</scope>
    <source>
        <strain evidence="5">AqS2</strain>
    </source>
</reference>
<dbReference type="Gene3D" id="2.40.37.10">
    <property type="entry name" value="Lyase, Ornithine Decarboxylase, Chain A, domain 1"/>
    <property type="match status" value="1"/>
</dbReference>
<keyword evidence="3" id="KW-0413">Isomerase</keyword>
<name>A0A930UBY9_9GAMM</name>
<dbReference type="SMART" id="SM01005">
    <property type="entry name" value="Ala_racemase_C"/>
    <property type="match status" value="1"/>
</dbReference>
<dbReference type="PRINTS" id="PR00992">
    <property type="entry name" value="ALARACEMASE"/>
</dbReference>
<accession>A0A930UBY9</accession>
<evidence type="ECO:0000259" key="4">
    <source>
        <dbReference type="SMART" id="SM01005"/>
    </source>
</evidence>
<comment type="cofactor">
    <cofactor evidence="1">
        <name>pyridoxal 5'-phosphate</name>
        <dbReference type="ChEBI" id="CHEBI:597326"/>
    </cofactor>
</comment>
<dbReference type="AlphaFoldDB" id="A0A930UBY9"/>
<dbReference type="SUPFAM" id="SSF50621">
    <property type="entry name" value="Alanine racemase C-terminal domain-like"/>
    <property type="match status" value="1"/>
</dbReference>
<dbReference type="GO" id="GO:0008784">
    <property type="term" value="F:alanine racemase activity"/>
    <property type="evidence" value="ECO:0007669"/>
    <property type="project" value="InterPro"/>
</dbReference>
<gene>
    <name evidence="5" type="ORF">ISN26_01575</name>
</gene>
<dbReference type="InterPro" id="IPR000821">
    <property type="entry name" value="Ala_racemase"/>
</dbReference>
<dbReference type="GO" id="GO:0005829">
    <property type="term" value="C:cytosol"/>
    <property type="evidence" value="ECO:0007669"/>
    <property type="project" value="TreeGrafter"/>
</dbReference>
<dbReference type="InterPro" id="IPR011079">
    <property type="entry name" value="Ala_racemase_C"/>
</dbReference>
<evidence type="ECO:0000256" key="3">
    <source>
        <dbReference type="ARBA" id="ARBA00023235"/>
    </source>
</evidence>
<dbReference type="GO" id="GO:0030170">
    <property type="term" value="F:pyridoxal phosphate binding"/>
    <property type="evidence" value="ECO:0007669"/>
    <property type="project" value="TreeGrafter"/>
</dbReference>
<dbReference type="EMBL" id="JADHEI010000028">
    <property type="protein sequence ID" value="MBF2734773.1"/>
    <property type="molecule type" value="Genomic_DNA"/>
</dbReference>
<dbReference type="Proteomes" id="UP000604381">
    <property type="component" value="Unassembled WGS sequence"/>
</dbReference>
<keyword evidence="2" id="KW-0663">Pyridoxal phosphate</keyword>
<feature type="domain" description="Alanine racemase C-terminal" evidence="4">
    <location>
        <begin position="1"/>
        <end position="123"/>
    </location>
</feature>
<evidence type="ECO:0000313" key="5">
    <source>
        <dbReference type="EMBL" id="MBF2734773.1"/>
    </source>
</evidence>
<dbReference type="GO" id="GO:0030632">
    <property type="term" value="P:D-alanine biosynthetic process"/>
    <property type="evidence" value="ECO:0007669"/>
    <property type="project" value="TreeGrafter"/>
</dbReference>
<dbReference type="PANTHER" id="PTHR30511">
    <property type="entry name" value="ALANINE RACEMASE"/>
    <property type="match status" value="1"/>
</dbReference>
<comment type="caution">
    <text evidence="5">The sequence shown here is derived from an EMBL/GenBank/DDBJ whole genome shotgun (WGS) entry which is preliminary data.</text>
</comment>
<sequence length="129" mass="13322">MALRSRVLAVQEVAAGASVGYGSTWTAARDTRVAVVACGYADGYPRAAAAGTPVRIADASYPLAGRVSMEMLTAEIGDAEVRPGDEAELWGPRVAADEVAQRAGTISYELFAGLSHKQARRIAAGDLAG</sequence>
<evidence type="ECO:0000256" key="2">
    <source>
        <dbReference type="ARBA" id="ARBA00022898"/>
    </source>
</evidence>
<dbReference type="InterPro" id="IPR009006">
    <property type="entry name" value="Ala_racemase/Decarboxylase_C"/>
</dbReference>
<dbReference type="Pfam" id="PF00842">
    <property type="entry name" value="Ala_racemase_C"/>
    <property type="match status" value="1"/>
</dbReference>
<keyword evidence="6" id="KW-1185">Reference proteome</keyword>
<protein>
    <recommendedName>
        <fullName evidence="4">Alanine racemase C-terminal domain-containing protein</fullName>
    </recommendedName>
</protein>
<dbReference type="PANTHER" id="PTHR30511:SF0">
    <property type="entry name" value="ALANINE RACEMASE, CATABOLIC-RELATED"/>
    <property type="match status" value="1"/>
</dbReference>
<evidence type="ECO:0000313" key="6">
    <source>
        <dbReference type="Proteomes" id="UP000604381"/>
    </source>
</evidence>
<proteinExistence type="predicted"/>
<evidence type="ECO:0000256" key="1">
    <source>
        <dbReference type="ARBA" id="ARBA00001933"/>
    </source>
</evidence>